<dbReference type="HAMAP" id="MF_00758">
    <property type="entry name" value="UPF0301"/>
    <property type="match status" value="1"/>
</dbReference>
<dbReference type="InterPro" id="IPR003774">
    <property type="entry name" value="AlgH-like"/>
</dbReference>
<accession>A0A917J4K8</accession>
<dbReference type="AlphaFoldDB" id="A0A917J4K8"/>
<dbReference type="EMBL" id="BMIB01000005">
    <property type="protein sequence ID" value="GGH79668.1"/>
    <property type="molecule type" value="Genomic_DNA"/>
</dbReference>
<dbReference type="GO" id="GO:0005829">
    <property type="term" value="C:cytosol"/>
    <property type="evidence" value="ECO:0007669"/>
    <property type="project" value="TreeGrafter"/>
</dbReference>
<evidence type="ECO:0000313" key="3">
    <source>
        <dbReference type="EMBL" id="GGH79668.1"/>
    </source>
</evidence>
<keyword evidence="4" id="KW-1185">Reference proteome</keyword>
<dbReference type="PANTHER" id="PTHR30327:SF1">
    <property type="entry name" value="UPF0301 PROTEIN YQGE"/>
    <property type="match status" value="1"/>
</dbReference>
<dbReference type="Pfam" id="PF02622">
    <property type="entry name" value="DUF179"/>
    <property type="match status" value="1"/>
</dbReference>
<dbReference type="RefSeq" id="WP_188957546.1">
    <property type="nucleotide sequence ID" value="NZ_BMIB01000005.1"/>
</dbReference>
<dbReference type="SUPFAM" id="SSF143456">
    <property type="entry name" value="VC0467-like"/>
    <property type="match status" value="1"/>
</dbReference>
<name>A0A917J4K8_9BACT</name>
<dbReference type="PANTHER" id="PTHR30327">
    <property type="entry name" value="UNCHARACTERIZED PROTEIN YQGE"/>
    <property type="match status" value="1"/>
</dbReference>
<proteinExistence type="inferred from homology"/>
<evidence type="ECO:0000313" key="4">
    <source>
        <dbReference type="Proteomes" id="UP000627292"/>
    </source>
</evidence>
<comment type="caution">
    <text evidence="3">The sequence shown here is derived from an EMBL/GenBank/DDBJ whole genome shotgun (WGS) entry which is preliminary data.</text>
</comment>
<evidence type="ECO:0000256" key="1">
    <source>
        <dbReference type="ARBA" id="ARBA00009600"/>
    </source>
</evidence>
<dbReference type="Proteomes" id="UP000627292">
    <property type="component" value="Unassembled WGS sequence"/>
</dbReference>
<dbReference type="Gene3D" id="3.40.1740.10">
    <property type="entry name" value="VC0467-like"/>
    <property type="match status" value="1"/>
</dbReference>
<sequence length="183" mass="20941">MLDVASGRILVADPFLKDPNFMRTVVFLCEHEDAAGSFGFVINRPYNQAIGNLVRGLEGCNFPVYFGGPVQMDTIHFLHQRPDLVGGVEVVDGIFWGGDFEILSDAIRNNNIQEEELRFYLGYSGWSVGQLRNELDEKSWLTTEGNRRLVFHQDYNRIWQDALIQMGGKYEQLVHYPIDPQLN</sequence>
<reference evidence="3" key="2">
    <citation type="submission" date="2020-09" db="EMBL/GenBank/DDBJ databases">
        <authorList>
            <person name="Sun Q."/>
            <person name="Zhou Y."/>
        </authorList>
    </citation>
    <scope>NUCLEOTIDE SEQUENCE</scope>
    <source>
        <strain evidence="3">CGMCC 1.15290</strain>
    </source>
</reference>
<evidence type="ECO:0000256" key="2">
    <source>
        <dbReference type="HAMAP-Rule" id="MF_00758"/>
    </source>
</evidence>
<organism evidence="3 4">
    <name type="scientific">Filimonas zeae</name>
    <dbReference type="NCBI Taxonomy" id="1737353"/>
    <lineage>
        <taxon>Bacteria</taxon>
        <taxon>Pseudomonadati</taxon>
        <taxon>Bacteroidota</taxon>
        <taxon>Chitinophagia</taxon>
        <taxon>Chitinophagales</taxon>
        <taxon>Chitinophagaceae</taxon>
        <taxon>Filimonas</taxon>
    </lineage>
</organism>
<comment type="similarity">
    <text evidence="1 2">Belongs to the UPF0301 (AlgH) family.</text>
</comment>
<protein>
    <recommendedName>
        <fullName evidence="2">UPF0301 protein GCM10011379_49380</fullName>
    </recommendedName>
</protein>
<reference evidence="3" key="1">
    <citation type="journal article" date="2014" name="Int. J. Syst. Evol. Microbiol.">
        <title>Complete genome sequence of Corynebacterium casei LMG S-19264T (=DSM 44701T), isolated from a smear-ripened cheese.</title>
        <authorList>
            <consortium name="US DOE Joint Genome Institute (JGI-PGF)"/>
            <person name="Walter F."/>
            <person name="Albersmeier A."/>
            <person name="Kalinowski J."/>
            <person name="Ruckert C."/>
        </authorList>
    </citation>
    <scope>NUCLEOTIDE SEQUENCE</scope>
    <source>
        <strain evidence="3">CGMCC 1.15290</strain>
    </source>
</reference>
<gene>
    <name evidence="3" type="ORF">GCM10011379_49380</name>
</gene>